<sequence length="562" mass="62321">MSVVPSSQEKATAALPGAYAGDAPTPYTEDVPENLRRATSRLQFPPTYVVVGFYRLVTDRNLYVPAWQKCKHGFVRGATVATVWAVGTFKIQRKFVEVFLIKSPRVTGLSRDAIFGIPMPFDLPTYATLFFLSSQVSAIIYFFLSRNIRIARERAYDQTIASRGKGADWWRPYVEEWDNPPRVSGKGWGLGRLMSGPIGGIVSSLLMIPLHAIPFAGMLIAAWFKALGTARYLHQPYFKAKKMTPDQVATFIEERKWDYRSFGFAAALVERLPIVGLVFSISNRIGAAMWAHGSLHSGTPKGTEATIGGVNAYVVGDPNSSRVIVVGTDAFGWRIPNTRLVADEYAAHGFRVVVPDLFNGKSPCWELPTWSLNAHDPYNKHKSLFQRYVAAPASLFIFVPFVLRNRPRQVSLITNIASTLRASLAASDSGTGQKKEPKIGFVGYCWGGRLAITQNHLFEATVAAHPSLVGFPDELEGIKKPFSLAVAEKDNDFGPAKAEETERILKGSLERRGLREGDVEVRVYKGAKHGWTTRANLDVPEEKAARDEAIKQVVDWFEKHLS</sequence>
<gene>
    <name evidence="3" type="ORF">ONZ51_g9359</name>
</gene>
<evidence type="ECO:0000313" key="4">
    <source>
        <dbReference type="Proteomes" id="UP001215151"/>
    </source>
</evidence>
<keyword evidence="4" id="KW-1185">Reference proteome</keyword>
<dbReference type="InterPro" id="IPR002925">
    <property type="entry name" value="Dienelactn_hydro"/>
</dbReference>
<dbReference type="Proteomes" id="UP001215151">
    <property type="component" value="Unassembled WGS sequence"/>
</dbReference>
<feature type="transmembrane region" description="Helical" evidence="1">
    <location>
        <begin position="125"/>
        <end position="144"/>
    </location>
</feature>
<proteinExistence type="predicted"/>
<dbReference type="PANTHER" id="PTHR17630">
    <property type="entry name" value="DIENELACTONE HYDROLASE"/>
    <property type="match status" value="1"/>
</dbReference>
<protein>
    <recommendedName>
        <fullName evidence="2">Dienelactone hydrolase domain-containing protein</fullName>
    </recommendedName>
</protein>
<comment type="caution">
    <text evidence="3">The sequence shown here is derived from an EMBL/GenBank/DDBJ whole genome shotgun (WGS) entry which is preliminary data.</text>
</comment>
<evidence type="ECO:0000259" key="2">
    <source>
        <dbReference type="Pfam" id="PF01738"/>
    </source>
</evidence>
<name>A0AAD7TP25_9APHY</name>
<feature type="transmembrane region" description="Helical" evidence="1">
    <location>
        <begin position="201"/>
        <end position="224"/>
    </location>
</feature>
<dbReference type="PANTHER" id="PTHR17630:SF44">
    <property type="entry name" value="PROTEIN AIM2"/>
    <property type="match status" value="1"/>
</dbReference>
<organism evidence="3 4">
    <name type="scientific">Trametes cubensis</name>
    <dbReference type="NCBI Taxonomy" id="1111947"/>
    <lineage>
        <taxon>Eukaryota</taxon>
        <taxon>Fungi</taxon>
        <taxon>Dikarya</taxon>
        <taxon>Basidiomycota</taxon>
        <taxon>Agaricomycotina</taxon>
        <taxon>Agaricomycetes</taxon>
        <taxon>Polyporales</taxon>
        <taxon>Polyporaceae</taxon>
        <taxon>Trametes</taxon>
    </lineage>
</organism>
<dbReference type="EMBL" id="JAPEVG010000316">
    <property type="protein sequence ID" value="KAJ8468893.1"/>
    <property type="molecule type" value="Genomic_DNA"/>
</dbReference>
<keyword evidence="1" id="KW-0472">Membrane</keyword>
<dbReference type="AlphaFoldDB" id="A0AAD7TP25"/>
<evidence type="ECO:0000256" key="1">
    <source>
        <dbReference type="SAM" id="Phobius"/>
    </source>
</evidence>
<feature type="domain" description="Dienelactone hydrolase" evidence="2">
    <location>
        <begin position="311"/>
        <end position="560"/>
    </location>
</feature>
<dbReference type="Pfam" id="PF01738">
    <property type="entry name" value="DLH"/>
    <property type="match status" value="1"/>
</dbReference>
<accession>A0AAD7TP25</accession>
<reference evidence="3" key="1">
    <citation type="submission" date="2022-11" db="EMBL/GenBank/DDBJ databases">
        <title>Genome Sequence of Cubamyces cubensis.</title>
        <authorList>
            <person name="Buettner E."/>
        </authorList>
    </citation>
    <scope>NUCLEOTIDE SEQUENCE</scope>
    <source>
        <strain evidence="3">MPL-01</strain>
    </source>
</reference>
<dbReference type="Gene3D" id="3.40.50.1820">
    <property type="entry name" value="alpha/beta hydrolase"/>
    <property type="match status" value="1"/>
</dbReference>
<keyword evidence="1" id="KW-1133">Transmembrane helix</keyword>
<dbReference type="SUPFAM" id="SSF53474">
    <property type="entry name" value="alpha/beta-Hydrolases"/>
    <property type="match status" value="1"/>
</dbReference>
<dbReference type="GO" id="GO:0016787">
    <property type="term" value="F:hydrolase activity"/>
    <property type="evidence" value="ECO:0007669"/>
    <property type="project" value="InterPro"/>
</dbReference>
<evidence type="ECO:0000313" key="3">
    <source>
        <dbReference type="EMBL" id="KAJ8468893.1"/>
    </source>
</evidence>
<dbReference type="InterPro" id="IPR029058">
    <property type="entry name" value="AB_hydrolase_fold"/>
</dbReference>
<keyword evidence="1" id="KW-0812">Transmembrane</keyword>